<accession>F9P8Y6</accession>
<dbReference type="InterPro" id="IPR050256">
    <property type="entry name" value="Glycosyltransferase_2"/>
</dbReference>
<sequence>MTISIIIPCFNEEESLPLFYAEMEKIKSQINDHFEYIFVNDGSKDRTLSILRELSQKNNSVRYLSFSRNFGKEAALYAGLKYATGDLVTVMDADLQDPPALLIQMKNMLDENAELDCVGTRRITREGEPLIRSFLRRCFIN</sequence>
<name>F9P8Y6_STRCV</name>
<proteinExistence type="predicted"/>
<evidence type="ECO:0000313" key="3">
    <source>
        <dbReference type="Proteomes" id="UP000003287"/>
    </source>
</evidence>
<reference evidence="2 3" key="1">
    <citation type="submission" date="2011-06" db="EMBL/GenBank/DDBJ databases">
        <authorList>
            <person name="Harkins D.M."/>
            <person name="Madupu R."/>
            <person name="Durkin A.S."/>
            <person name="Torralba M."/>
            <person name="Methe B."/>
            <person name="Sutton G.G."/>
            <person name="Nelson K.E."/>
        </authorList>
    </citation>
    <scope>NUCLEOTIDE SEQUENCE [LARGE SCALE GENOMIC DNA]</scope>
    <source>
        <strain evidence="2 3">SK1060</strain>
    </source>
</reference>
<dbReference type="PANTHER" id="PTHR48090:SF8">
    <property type="entry name" value="GLYCOSYLTRANSFERASE CSBB-RELATED"/>
    <property type="match status" value="1"/>
</dbReference>
<dbReference type="CDD" id="cd04187">
    <property type="entry name" value="DPM1_like_bac"/>
    <property type="match status" value="1"/>
</dbReference>
<keyword evidence="2" id="KW-0808">Transferase</keyword>
<organism evidence="2 3">
    <name type="scientific">Streptococcus constellatus subsp. pharyngis SK1060 = CCUG 46377</name>
    <dbReference type="NCBI Taxonomy" id="1035184"/>
    <lineage>
        <taxon>Bacteria</taxon>
        <taxon>Bacillati</taxon>
        <taxon>Bacillota</taxon>
        <taxon>Bacilli</taxon>
        <taxon>Lactobacillales</taxon>
        <taxon>Streptococcaceae</taxon>
        <taxon>Streptococcus</taxon>
        <taxon>Streptococcus anginosus group</taxon>
    </lineage>
</organism>
<feature type="domain" description="Glycosyltransferase 2-like" evidence="1">
    <location>
        <begin position="4"/>
        <end position="126"/>
    </location>
</feature>
<dbReference type="SUPFAM" id="SSF53448">
    <property type="entry name" value="Nucleotide-diphospho-sugar transferases"/>
    <property type="match status" value="1"/>
</dbReference>
<dbReference type="Proteomes" id="UP000003287">
    <property type="component" value="Unassembled WGS sequence"/>
</dbReference>
<dbReference type="EMBL" id="AFUP01000006">
    <property type="protein sequence ID" value="EGV07890.1"/>
    <property type="molecule type" value="Genomic_DNA"/>
</dbReference>
<dbReference type="GO" id="GO:0005886">
    <property type="term" value="C:plasma membrane"/>
    <property type="evidence" value="ECO:0007669"/>
    <property type="project" value="TreeGrafter"/>
</dbReference>
<evidence type="ECO:0000313" key="2">
    <source>
        <dbReference type="EMBL" id="EGV07890.1"/>
    </source>
</evidence>
<dbReference type="AlphaFoldDB" id="F9P8Y6"/>
<protein>
    <submittedName>
        <fullName evidence="2">Glycosyltransferase, group 2 family protein</fullName>
    </submittedName>
</protein>
<dbReference type="InterPro" id="IPR001173">
    <property type="entry name" value="Glyco_trans_2-like"/>
</dbReference>
<dbReference type="Gene3D" id="3.90.550.10">
    <property type="entry name" value="Spore Coat Polysaccharide Biosynthesis Protein SpsA, Chain A"/>
    <property type="match status" value="1"/>
</dbReference>
<evidence type="ECO:0000259" key="1">
    <source>
        <dbReference type="Pfam" id="PF00535"/>
    </source>
</evidence>
<gene>
    <name evidence="2" type="ORF">HMPREF1042_1295</name>
</gene>
<dbReference type="PANTHER" id="PTHR48090">
    <property type="entry name" value="UNDECAPRENYL-PHOSPHATE 4-DEOXY-4-FORMAMIDO-L-ARABINOSE TRANSFERASE-RELATED"/>
    <property type="match status" value="1"/>
</dbReference>
<dbReference type="Pfam" id="PF00535">
    <property type="entry name" value="Glycos_transf_2"/>
    <property type="match status" value="1"/>
</dbReference>
<dbReference type="eggNOG" id="COG0463">
    <property type="taxonomic scope" value="Bacteria"/>
</dbReference>
<dbReference type="GO" id="GO:0016740">
    <property type="term" value="F:transferase activity"/>
    <property type="evidence" value="ECO:0007669"/>
    <property type="project" value="UniProtKB-KW"/>
</dbReference>
<dbReference type="InterPro" id="IPR029044">
    <property type="entry name" value="Nucleotide-diphossugar_trans"/>
</dbReference>